<comment type="caution">
    <text evidence="4">The sequence shown here is derived from an EMBL/GenBank/DDBJ whole genome shotgun (WGS) entry which is preliminary data.</text>
</comment>
<evidence type="ECO:0000313" key="4">
    <source>
        <dbReference type="EMBL" id="CAL4066967.1"/>
    </source>
</evidence>
<dbReference type="EMBL" id="CAXKWB010002431">
    <property type="protein sequence ID" value="CAL4066967.1"/>
    <property type="molecule type" value="Genomic_DNA"/>
</dbReference>
<dbReference type="SMART" id="SM00034">
    <property type="entry name" value="CLECT"/>
    <property type="match status" value="1"/>
</dbReference>
<dbReference type="PANTHER" id="PTHR22801">
    <property type="entry name" value="LITHOSTATHINE"/>
    <property type="match status" value="1"/>
</dbReference>
<evidence type="ECO:0000256" key="2">
    <source>
        <dbReference type="SAM" id="SignalP"/>
    </source>
</evidence>
<evidence type="ECO:0000313" key="5">
    <source>
        <dbReference type="Proteomes" id="UP001497623"/>
    </source>
</evidence>
<feature type="domain" description="C-type lectin" evidence="3">
    <location>
        <begin position="134"/>
        <end position="252"/>
    </location>
</feature>
<dbReference type="PROSITE" id="PS50041">
    <property type="entry name" value="C_TYPE_LECTIN_2"/>
    <property type="match status" value="1"/>
</dbReference>
<keyword evidence="1" id="KW-1015">Disulfide bond</keyword>
<dbReference type="Gene3D" id="3.10.100.10">
    <property type="entry name" value="Mannose-Binding Protein A, subunit A"/>
    <property type="match status" value="1"/>
</dbReference>
<accession>A0AAV2PZB9</accession>
<dbReference type="InterPro" id="IPR001304">
    <property type="entry name" value="C-type_lectin-like"/>
</dbReference>
<dbReference type="InterPro" id="IPR050801">
    <property type="entry name" value="Ca-Dep_Lectins_ImmuneDev"/>
</dbReference>
<protein>
    <recommendedName>
        <fullName evidence="3">C-type lectin domain-containing protein</fullName>
    </recommendedName>
</protein>
<dbReference type="AlphaFoldDB" id="A0AAV2PZB9"/>
<dbReference type="PANTHER" id="PTHR22801:SF63">
    <property type="entry name" value="C-TYPE LECTIN DOMAIN-CONTAINING PROTEIN"/>
    <property type="match status" value="1"/>
</dbReference>
<gene>
    <name evidence="4" type="ORF">MNOR_LOCUS6053</name>
</gene>
<dbReference type="Proteomes" id="UP001497623">
    <property type="component" value="Unassembled WGS sequence"/>
</dbReference>
<proteinExistence type="predicted"/>
<feature type="non-terminal residue" evidence="4">
    <location>
        <position position="1"/>
    </location>
</feature>
<evidence type="ECO:0000256" key="1">
    <source>
        <dbReference type="ARBA" id="ARBA00023157"/>
    </source>
</evidence>
<feature type="non-terminal residue" evidence="4">
    <location>
        <position position="258"/>
    </location>
</feature>
<feature type="chain" id="PRO_5043595552" description="C-type lectin domain-containing protein" evidence="2">
    <location>
        <begin position="30"/>
        <end position="258"/>
    </location>
</feature>
<dbReference type="InterPro" id="IPR016186">
    <property type="entry name" value="C-type_lectin-like/link_sf"/>
</dbReference>
<feature type="signal peptide" evidence="2">
    <location>
        <begin position="1"/>
        <end position="29"/>
    </location>
</feature>
<dbReference type="SUPFAM" id="SSF56436">
    <property type="entry name" value="C-type lectin-like"/>
    <property type="match status" value="1"/>
</dbReference>
<dbReference type="Pfam" id="PF00059">
    <property type="entry name" value="Lectin_C"/>
    <property type="match status" value="1"/>
</dbReference>
<dbReference type="InterPro" id="IPR016187">
    <property type="entry name" value="CTDL_fold"/>
</dbReference>
<dbReference type="PROSITE" id="PS00615">
    <property type="entry name" value="C_TYPE_LECTIN_1"/>
    <property type="match status" value="1"/>
</dbReference>
<keyword evidence="5" id="KW-1185">Reference proteome</keyword>
<dbReference type="CDD" id="cd00037">
    <property type="entry name" value="CLECT"/>
    <property type="match status" value="1"/>
</dbReference>
<organism evidence="4 5">
    <name type="scientific">Meganyctiphanes norvegica</name>
    <name type="common">Northern krill</name>
    <name type="synonym">Thysanopoda norvegica</name>
    <dbReference type="NCBI Taxonomy" id="48144"/>
    <lineage>
        <taxon>Eukaryota</taxon>
        <taxon>Metazoa</taxon>
        <taxon>Ecdysozoa</taxon>
        <taxon>Arthropoda</taxon>
        <taxon>Crustacea</taxon>
        <taxon>Multicrustacea</taxon>
        <taxon>Malacostraca</taxon>
        <taxon>Eumalacostraca</taxon>
        <taxon>Eucarida</taxon>
        <taxon>Euphausiacea</taxon>
        <taxon>Euphausiidae</taxon>
        <taxon>Meganyctiphanes</taxon>
    </lineage>
</organism>
<name>A0AAV2PZB9_MEGNR</name>
<dbReference type="InterPro" id="IPR018378">
    <property type="entry name" value="C-type_lectin_CS"/>
</dbReference>
<keyword evidence="2" id="KW-0732">Signal</keyword>
<reference evidence="4 5" key="1">
    <citation type="submission" date="2024-05" db="EMBL/GenBank/DDBJ databases">
        <authorList>
            <person name="Wallberg A."/>
        </authorList>
    </citation>
    <scope>NUCLEOTIDE SEQUENCE [LARGE SCALE GENOMIC DNA]</scope>
</reference>
<evidence type="ECO:0000259" key="3">
    <source>
        <dbReference type="PROSITE" id="PS50041"/>
    </source>
</evidence>
<sequence>SRGMMVCASMYTVVAFLVSGVLLPAPTLGKELIRDPGHCSDHLDPQCSGSCKPRCAPNESLGLGSCGTGCQCCQPNITHAPCDYGKQCGSGGTCRTRITCLKGEKRIPGSCGTGKTCICCAPDTETCPVPFKKHGSEYFYFHDTSKMNWDDALNHCKSLGGSLAEPANMDDFIVLIESSYSHMKHDIWLGATDQSGSWEWLSGGSVPSALWPVWPGNQPSGDGHCMQIHYHGYSGFFLNDYHCHVKGYFVCECTPRVT</sequence>